<accession>A0ABS0CZN3</accession>
<dbReference type="RefSeq" id="WP_195132427.1">
    <property type="nucleotide sequence ID" value="NZ_JADLQX010000024.1"/>
</dbReference>
<organism evidence="1 2">
    <name type="scientific">Nocardia amamiensis</name>
    <dbReference type="NCBI Taxonomy" id="404578"/>
    <lineage>
        <taxon>Bacteria</taxon>
        <taxon>Bacillati</taxon>
        <taxon>Actinomycetota</taxon>
        <taxon>Actinomycetes</taxon>
        <taxon>Mycobacteriales</taxon>
        <taxon>Nocardiaceae</taxon>
        <taxon>Nocardia</taxon>
    </lineage>
</organism>
<comment type="caution">
    <text evidence="1">The sequence shown here is derived from an EMBL/GenBank/DDBJ whole genome shotgun (WGS) entry which is preliminary data.</text>
</comment>
<dbReference type="EMBL" id="JADLQX010000024">
    <property type="protein sequence ID" value="MBF6301202.1"/>
    <property type="molecule type" value="Genomic_DNA"/>
</dbReference>
<keyword evidence="2" id="KW-1185">Reference proteome</keyword>
<evidence type="ECO:0000313" key="1">
    <source>
        <dbReference type="EMBL" id="MBF6301202.1"/>
    </source>
</evidence>
<protein>
    <submittedName>
        <fullName evidence="1">Uncharacterized protein</fullName>
    </submittedName>
</protein>
<proteinExistence type="predicted"/>
<evidence type="ECO:0000313" key="2">
    <source>
        <dbReference type="Proteomes" id="UP000702209"/>
    </source>
</evidence>
<dbReference type="Proteomes" id="UP000702209">
    <property type="component" value="Unassembled WGS sequence"/>
</dbReference>
<reference evidence="1 2" key="1">
    <citation type="submission" date="2020-10" db="EMBL/GenBank/DDBJ databases">
        <title>Identification of Nocardia species via Next-generation sequencing and recognition of intraspecies genetic diversity.</title>
        <authorList>
            <person name="Li P."/>
            <person name="Li P."/>
            <person name="Lu B."/>
        </authorList>
    </citation>
    <scope>NUCLEOTIDE SEQUENCE [LARGE SCALE GENOMIC DNA]</scope>
    <source>
        <strain evidence="1 2">BJ06-0157</strain>
    </source>
</reference>
<name>A0ABS0CZN3_9NOCA</name>
<gene>
    <name evidence="1" type="ORF">IU459_27190</name>
</gene>
<sequence length="74" mass="8433">MVRTECGPLPHRYRVGRYGPVVLMDCRECRRPFAPDRPVPRDRLCGECRALVGALTLFDVTESDGDLPESERDQ</sequence>